<feature type="domain" description="DUF4424" evidence="2">
    <location>
        <begin position="20"/>
        <end position="326"/>
    </location>
</feature>
<proteinExistence type="predicted"/>
<dbReference type="AlphaFoldDB" id="A0A4R6RIW2"/>
<name>A0A4R6RIW2_9HYPH</name>
<evidence type="ECO:0000259" key="2">
    <source>
        <dbReference type="Pfam" id="PF14415"/>
    </source>
</evidence>
<evidence type="ECO:0000313" key="3">
    <source>
        <dbReference type="EMBL" id="TDP85576.1"/>
    </source>
</evidence>
<dbReference type="EMBL" id="SNXY01000007">
    <property type="protein sequence ID" value="TDP85576.1"/>
    <property type="molecule type" value="Genomic_DNA"/>
</dbReference>
<dbReference type="Pfam" id="PF14415">
    <property type="entry name" value="DUF4424"/>
    <property type="match status" value="1"/>
</dbReference>
<evidence type="ECO:0000256" key="1">
    <source>
        <dbReference type="SAM" id="SignalP"/>
    </source>
</evidence>
<keyword evidence="4" id="KW-1185">Reference proteome</keyword>
<dbReference type="OrthoDB" id="7299818at2"/>
<feature type="signal peptide" evidence="1">
    <location>
        <begin position="1"/>
        <end position="20"/>
    </location>
</feature>
<accession>A0A4R6RIW2</accession>
<dbReference type="InterPro" id="IPR025538">
    <property type="entry name" value="DUF4424"/>
</dbReference>
<sequence length="336" mass="37225">MFRALVIAAAVGLSTLPALANDSMAELRPGGLIFVQTGDVAMVSEDLAISTNDVRVDYVFRNETDKDVSTVVAFPMPDLDASPFSPVAVPDTESDNFLDFSVAVDGKLVEPKLQMRAVVAGIDVTDDLVGHGVPLMPFSDKAMAATDALPREVQEDMARRGILLRDEYDQGNGPETHFVPYWTLRATYWWEMTFPAGREVRVQHRYKPSVGGTVGLTFLEEGKMKGEQYDLYRERYCFDAGFEKAVLKTVPADNPYGAPYFEQRLAYVLKTGGNWAGTIGKFHLTIDKGDPKNLVSFCGTGVKKTGPTTFEIEATDFYPRRDLDILILDFQEPQPQ</sequence>
<protein>
    <submittedName>
        <fullName evidence="3">Uncharacterized protein DUF4424</fullName>
    </submittedName>
</protein>
<comment type="caution">
    <text evidence="3">The sequence shown here is derived from an EMBL/GenBank/DDBJ whole genome shotgun (WGS) entry which is preliminary data.</text>
</comment>
<gene>
    <name evidence="3" type="ORF">EDD54_2430</name>
</gene>
<organism evidence="3 4">
    <name type="scientific">Oharaeibacter diazotrophicus</name>
    <dbReference type="NCBI Taxonomy" id="1920512"/>
    <lineage>
        <taxon>Bacteria</taxon>
        <taxon>Pseudomonadati</taxon>
        <taxon>Pseudomonadota</taxon>
        <taxon>Alphaproteobacteria</taxon>
        <taxon>Hyphomicrobiales</taxon>
        <taxon>Pleomorphomonadaceae</taxon>
        <taxon>Oharaeibacter</taxon>
    </lineage>
</organism>
<feature type="chain" id="PRO_5020822408" evidence="1">
    <location>
        <begin position="21"/>
        <end position="336"/>
    </location>
</feature>
<dbReference type="RefSeq" id="WP_126541414.1">
    <property type="nucleotide sequence ID" value="NZ_BSPM01000004.1"/>
</dbReference>
<keyword evidence="1" id="KW-0732">Signal</keyword>
<dbReference type="Gene3D" id="2.60.40.3680">
    <property type="match status" value="2"/>
</dbReference>
<dbReference type="Proteomes" id="UP000294547">
    <property type="component" value="Unassembled WGS sequence"/>
</dbReference>
<reference evidence="3 4" key="1">
    <citation type="submission" date="2019-03" db="EMBL/GenBank/DDBJ databases">
        <title>Genomic Encyclopedia of Type Strains, Phase IV (KMG-IV): sequencing the most valuable type-strain genomes for metagenomic binning, comparative biology and taxonomic classification.</title>
        <authorList>
            <person name="Goeker M."/>
        </authorList>
    </citation>
    <scope>NUCLEOTIDE SEQUENCE [LARGE SCALE GENOMIC DNA]</scope>
    <source>
        <strain evidence="3 4">DSM 102969</strain>
    </source>
</reference>
<evidence type="ECO:0000313" key="4">
    <source>
        <dbReference type="Proteomes" id="UP000294547"/>
    </source>
</evidence>